<dbReference type="EMBL" id="OU963898">
    <property type="protein sequence ID" value="CAH2990261.1"/>
    <property type="molecule type" value="Genomic_DNA"/>
</dbReference>
<dbReference type="Proteomes" id="UP001153292">
    <property type="component" value="Chromosome 5"/>
</dbReference>
<keyword evidence="10 12" id="KW-0449">Lipoprotein</keyword>
<keyword evidence="3" id="KW-1003">Cell membrane</keyword>
<keyword evidence="16" id="KW-1185">Reference proteome</keyword>
<sequence length="556" mass="60256">MKFLVVVLTVVACVGATAAAAAAASCSHAEEFFLRHNASADDGSETGPICGGQCCGRGREAQLRAALRKNAENRFKVAITPLTELLLSTRRTLQEHLIELSRQSQNKTAGLFLQLYRSHAIRVHTPLANLYDDIRTLLRSESNSEELGSRAPKDLADSSRKFFREVFPVAYQSVLKLEAKRFTPEYEECLKAAYDAVLPFGDVPEQMGSSLSRSLEAARVLLQVLAAGASALGASERVLSTTDEECYNKVLRVQGCAYCRGYDVRPCKNYCLNVARGCIGSLVAELDASWASYTEGLERLTRPDADVALRDLETQVSKAIMYALENHAILESKVRQECGTPATFDTPISSSQPPTGARRNALRAPPPYTELLHFAASLARNKKLFATLADQLCEIEDENNKHCWNGESIGEYTKPLVASASITDQKYNPEVTGVHGDSSVVAALGDRLRQARQLLVTYSKRSGAPAAEAFMQGDEAGEEGSGSGKNYDSDEGNDDSFYDQGSGDTGSGMEGSKTFVGEEPTYTATVPKTSYATKSRPFISVVVSAAVVTAIRYCLI</sequence>
<evidence type="ECO:0000313" key="15">
    <source>
        <dbReference type="EMBL" id="CAH2990261.1"/>
    </source>
</evidence>
<evidence type="ECO:0000313" key="16">
    <source>
        <dbReference type="Proteomes" id="UP001153292"/>
    </source>
</evidence>
<evidence type="ECO:0000256" key="11">
    <source>
        <dbReference type="RuleBase" id="RU003518"/>
    </source>
</evidence>
<accession>A0ABN8LBK0</accession>
<dbReference type="Pfam" id="PF01153">
    <property type="entry name" value="Glypican"/>
    <property type="match status" value="1"/>
</dbReference>
<keyword evidence="8" id="KW-0325">Glycoprotein</keyword>
<dbReference type="InterPro" id="IPR001863">
    <property type="entry name" value="Glypican"/>
</dbReference>
<dbReference type="PANTHER" id="PTHR10822:SF29">
    <property type="entry name" value="DIVISION ABNORMALLY DELAYED PROTEIN"/>
    <property type="match status" value="1"/>
</dbReference>
<dbReference type="PANTHER" id="PTHR10822">
    <property type="entry name" value="GLYPICAN"/>
    <property type="match status" value="1"/>
</dbReference>
<evidence type="ECO:0000256" key="2">
    <source>
        <dbReference type="ARBA" id="ARBA00010260"/>
    </source>
</evidence>
<evidence type="ECO:0000256" key="3">
    <source>
        <dbReference type="ARBA" id="ARBA00022475"/>
    </source>
</evidence>
<keyword evidence="7 12" id="KW-0472">Membrane</keyword>
<feature type="chain" id="PRO_5046767085" description="Division abnormally delayed protein" evidence="14">
    <location>
        <begin position="20"/>
        <end position="556"/>
    </location>
</feature>
<comment type="function">
    <text evidence="12">Cell surface proteoglycan.</text>
</comment>
<proteinExistence type="inferred from homology"/>
<evidence type="ECO:0000256" key="8">
    <source>
        <dbReference type="ARBA" id="ARBA00023180"/>
    </source>
</evidence>
<evidence type="ECO:0000256" key="4">
    <source>
        <dbReference type="ARBA" id="ARBA00022622"/>
    </source>
</evidence>
<keyword evidence="5 14" id="KW-0732">Signal</keyword>
<organism evidence="15 16">
    <name type="scientific">Chilo suppressalis</name>
    <name type="common">Asiatic rice borer moth</name>
    <dbReference type="NCBI Taxonomy" id="168631"/>
    <lineage>
        <taxon>Eukaryota</taxon>
        <taxon>Metazoa</taxon>
        <taxon>Ecdysozoa</taxon>
        <taxon>Arthropoda</taxon>
        <taxon>Hexapoda</taxon>
        <taxon>Insecta</taxon>
        <taxon>Pterygota</taxon>
        <taxon>Neoptera</taxon>
        <taxon>Endopterygota</taxon>
        <taxon>Lepidoptera</taxon>
        <taxon>Glossata</taxon>
        <taxon>Ditrysia</taxon>
        <taxon>Pyraloidea</taxon>
        <taxon>Crambidae</taxon>
        <taxon>Crambinae</taxon>
        <taxon>Chilo</taxon>
    </lineage>
</organism>
<reference evidence="15" key="1">
    <citation type="submission" date="2021-12" db="EMBL/GenBank/DDBJ databases">
        <authorList>
            <person name="King R."/>
        </authorList>
    </citation>
    <scope>NUCLEOTIDE SEQUENCE</scope>
</reference>
<feature type="region of interest" description="Disordered" evidence="13">
    <location>
        <begin position="470"/>
        <end position="516"/>
    </location>
</feature>
<evidence type="ECO:0008006" key="17">
    <source>
        <dbReference type="Google" id="ProtNLM"/>
    </source>
</evidence>
<evidence type="ECO:0000256" key="6">
    <source>
        <dbReference type="ARBA" id="ARBA00022974"/>
    </source>
</evidence>
<gene>
    <name evidence="15" type="ORF">CHILSU_LOCUS9499</name>
</gene>
<keyword evidence="9 12" id="KW-0357">Heparan sulfate</keyword>
<evidence type="ECO:0000256" key="5">
    <source>
        <dbReference type="ARBA" id="ARBA00022729"/>
    </source>
</evidence>
<feature type="signal peptide" evidence="14">
    <location>
        <begin position="1"/>
        <end position="19"/>
    </location>
</feature>
<evidence type="ECO:0000256" key="1">
    <source>
        <dbReference type="ARBA" id="ARBA00004609"/>
    </source>
</evidence>
<name>A0ABN8LBK0_CHISP</name>
<evidence type="ECO:0000256" key="9">
    <source>
        <dbReference type="ARBA" id="ARBA00023207"/>
    </source>
</evidence>
<evidence type="ECO:0000256" key="14">
    <source>
        <dbReference type="SAM" id="SignalP"/>
    </source>
</evidence>
<comment type="similarity">
    <text evidence="2 11">Belongs to the glypican family.</text>
</comment>
<protein>
    <recommendedName>
        <fullName evidence="17">Division abnormally delayed protein</fullName>
    </recommendedName>
</protein>
<keyword evidence="6 12" id="KW-0654">Proteoglycan</keyword>
<evidence type="ECO:0000256" key="13">
    <source>
        <dbReference type="SAM" id="MobiDB-lite"/>
    </source>
</evidence>
<dbReference type="PROSITE" id="PS51257">
    <property type="entry name" value="PROKAR_LIPOPROTEIN"/>
    <property type="match status" value="1"/>
</dbReference>
<evidence type="ECO:0000256" key="12">
    <source>
        <dbReference type="RuleBase" id="RU003519"/>
    </source>
</evidence>
<evidence type="ECO:0000256" key="7">
    <source>
        <dbReference type="ARBA" id="ARBA00023136"/>
    </source>
</evidence>
<comment type="subcellular location">
    <subcellularLocation>
        <location evidence="1 12">Cell membrane</location>
        <topology evidence="1 12">Lipid-anchor</topology>
        <topology evidence="1 12">GPI-anchor</topology>
    </subcellularLocation>
</comment>
<keyword evidence="4 12" id="KW-0336">GPI-anchor</keyword>
<evidence type="ECO:0000256" key="10">
    <source>
        <dbReference type="ARBA" id="ARBA00023288"/>
    </source>
</evidence>